<reference evidence="1 2" key="1">
    <citation type="submission" date="2023-12" db="EMBL/GenBank/DDBJ databases">
        <title>Baltic Sea Cyanobacteria.</title>
        <authorList>
            <person name="Delbaje E."/>
            <person name="Fewer D.P."/>
            <person name="Shishido T.K."/>
        </authorList>
    </citation>
    <scope>NUCLEOTIDE SEQUENCE [LARGE SCALE GENOMIC DNA]</scope>
    <source>
        <strain evidence="1 2">UHCC 0370</strain>
    </source>
</reference>
<keyword evidence="1" id="KW-0328">Glycosyltransferase</keyword>
<dbReference type="EMBL" id="JAYGIE010000003">
    <property type="protein sequence ID" value="MEA5476239.1"/>
    <property type="molecule type" value="Genomic_DNA"/>
</dbReference>
<sequence length="358" mass="41000">MKVLHLPTYTGGQAWGLAQGERSLGLDSKVLVRNNEWLEYPCDINLGLDQKSSPFAKLTKLTKTFFQVRNQYDIFHFNFGSSLLHSPQNHLNHLELPFYPKQANLFVTYNGCDIRQKYITMQRTSIAACHNSTCYDGQCNSGKLDELRLKGIAKMQKYVQHIWAVNPDLLYFLPPQMSSFLPYSISLDGIAVNLPKLERKKIKIIHAPTNRAAKGSDYIFKAIAKLEKTHAEYFDFKVIENIPHAQALQLYQDADLVIDQILIGWYGGFAVEVMAMGKPVIARIATEDLHFLPLQMAKEVQESVINADPISIFTVLKQCIEDRKLLQDYANTAIEYARKWHHPQHVASLTKEKYESYF</sequence>
<organism evidence="1 2">
    <name type="scientific">Pseudanabaena galeata UHCC 0370</name>
    <dbReference type="NCBI Taxonomy" id="3110310"/>
    <lineage>
        <taxon>Bacteria</taxon>
        <taxon>Bacillati</taxon>
        <taxon>Cyanobacteriota</taxon>
        <taxon>Cyanophyceae</taxon>
        <taxon>Pseudanabaenales</taxon>
        <taxon>Pseudanabaenaceae</taxon>
        <taxon>Pseudanabaena</taxon>
    </lineage>
</organism>
<evidence type="ECO:0000313" key="2">
    <source>
        <dbReference type="Proteomes" id="UP001301388"/>
    </source>
</evidence>
<keyword evidence="1" id="KW-0808">Transferase</keyword>
<name>A0ABU5TDL4_9CYAN</name>
<comment type="caution">
    <text evidence="1">The sequence shown here is derived from an EMBL/GenBank/DDBJ whole genome shotgun (WGS) entry which is preliminary data.</text>
</comment>
<keyword evidence="2" id="KW-1185">Reference proteome</keyword>
<dbReference type="SUPFAM" id="SSF53756">
    <property type="entry name" value="UDP-Glycosyltransferase/glycogen phosphorylase"/>
    <property type="match status" value="1"/>
</dbReference>
<dbReference type="Gene3D" id="3.40.50.2000">
    <property type="entry name" value="Glycogen Phosphorylase B"/>
    <property type="match status" value="1"/>
</dbReference>
<dbReference type="GO" id="GO:0016757">
    <property type="term" value="F:glycosyltransferase activity"/>
    <property type="evidence" value="ECO:0007669"/>
    <property type="project" value="UniProtKB-KW"/>
</dbReference>
<dbReference type="RefSeq" id="WP_323259196.1">
    <property type="nucleotide sequence ID" value="NZ_JAYGIE010000003.1"/>
</dbReference>
<evidence type="ECO:0000313" key="1">
    <source>
        <dbReference type="EMBL" id="MEA5476239.1"/>
    </source>
</evidence>
<gene>
    <name evidence="1" type="ORF">VB774_01280</name>
</gene>
<accession>A0ABU5TDL4</accession>
<proteinExistence type="predicted"/>
<dbReference type="EC" id="2.4.-.-" evidence="1"/>
<protein>
    <submittedName>
        <fullName evidence="1">Glycosyltransferase</fullName>
        <ecNumber evidence="1">2.4.-.-</ecNumber>
    </submittedName>
</protein>
<dbReference type="Proteomes" id="UP001301388">
    <property type="component" value="Unassembled WGS sequence"/>
</dbReference>